<feature type="region of interest" description="Phosphoribosyl-ATP pyrophosphohydrolase" evidence="15">
    <location>
        <begin position="125"/>
        <end position="222"/>
    </location>
</feature>
<keyword evidence="9 15" id="KW-0028">Amino-acid biosynthesis</keyword>
<dbReference type="Proteomes" id="UP000752292">
    <property type="component" value="Unassembled WGS sequence"/>
</dbReference>
<evidence type="ECO:0000313" key="17">
    <source>
        <dbReference type="EMBL" id="MBI4252383.1"/>
    </source>
</evidence>
<dbReference type="InterPro" id="IPR021130">
    <property type="entry name" value="PRib-ATP_PPHydrolase-like"/>
</dbReference>
<evidence type="ECO:0000256" key="3">
    <source>
        <dbReference type="ARBA" id="ARBA00004496"/>
    </source>
</evidence>
<dbReference type="GO" id="GO:0005524">
    <property type="term" value="F:ATP binding"/>
    <property type="evidence" value="ECO:0007669"/>
    <property type="project" value="UniProtKB-KW"/>
</dbReference>
<dbReference type="EC" id="3.5.4.19" evidence="15"/>
<comment type="catalytic activity">
    <reaction evidence="2 15">
        <text>1-(5-phospho-beta-D-ribosyl)-ATP + H2O = 1-(5-phospho-beta-D-ribosyl)-5'-AMP + diphosphate + H(+)</text>
        <dbReference type="Rhea" id="RHEA:22828"/>
        <dbReference type="ChEBI" id="CHEBI:15377"/>
        <dbReference type="ChEBI" id="CHEBI:15378"/>
        <dbReference type="ChEBI" id="CHEBI:33019"/>
        <dbReference type="ChEBI" id="CHEBI:59457"/>
        <dbReference type="ChEBI" id="CHEBI:73183"/>
        <dbReference type="EC" id="3.6.1.31"/>
    </reaction>
</comment>
<accession>A0A933E9S2</accession>
<dbReference type="GO" id="GO:0004635">
    <property type="term" value="F:phosphoribosyl-AMP cyclohydrolase activity"/>
    <property type="evidence" value="ECO:0007669"/>
    <property type="project" value="UniProtKB-UniRule"/>
</dbReference>
<keyword evidence="11 15" id="KW-0378">Hydrolase</keyword>
<keyword evidence="10 15" id="KW-0547">Nucleotide-binding</keyword>
<dbReference type="NCBIfam" id="NF001611">
    <property type="entry name" value="PRK00400.1-3"/>
    <property type="match status" value="1"/>
</dbReference>
<comment type="similarity">
    <text evidence="7 15">In the N-terminal section; belongs to the PRA-CH family.</text>
</comment>
<protein>
    <recommendedName>
        <fullName evidence="15">Histidine biosynthesis bifunctional protein HisIE</fullName>
    </recommendedName>
    <domain>
        <recommendedName>
            <fullName evidence="15">Phosphoribosyl-AMP cyclohydrolase</fullName>
            <shortName evidence="15">PRA-CH</shortName>
            <ecNumber evidence="15">3.5.4.19</ecNumber>
        </recommendedName>
    </domain>
    <domain>
        <recommendedName>
            <fullName evidence="15">Phosphoribosyl-ATP pyrophosphatase</fullName>
            <shortName evidence="15">PRA-PH</shortName>
            <ecNumber evidence="15">3.6.1.31</ecNumber>
        </recommendedName>
    </domain>
</protein>
<dbReference type="InterPro" id="IPR002496">
    <property type="entry name" value="PRib_AMP_CycHydrolase_dom"/>
</dbReference>
<dbReference type="EC" id="3.6.1.31" evidence="15"/>
<dbReference type="InterPro" id="IPR038019">
    <property type="entry name" value="PRib_AMP_CycHydrolase_sf"/>
</dbReference>
<comment type="caution">
    <text evidence="17">The sequence shown here is derived from an EMBL/GenBank/DDBJ whole genome shotgun (WGS) entry which is preliminary data.</text>
</comment>
<evidence type="ECO:0000259" key="16">
    <source>
        <dbReference type="Pfam" id="PF01502"/>
    </source>
</evidence>
<evidence type="ECO:0000256" key="6">
    <source>
        <dbReference type="ARBA" id="ARBA00007731"/>
    </source>
</evidence>
<feature type="region of interest" description="Phosphoribosyl-AMP cyclohydrolase" evidence="15">
    <location>
        <begin position="1"/>
        <end position="124"/>
    </location>
</feature>
<dbReference type="Gene3D" id="3.10.20.810">
    <property type="entry name" value="Phosphoribosyl-AMP cyclohydrolase"/>
    <property type="match status" value="1"/>
</dbReference>
<dbReference type="HAMAP" id="MF_01020">
    <property type="entry name" value="HisE"/>
    <property type="match status" value="1"/>
</dbReference>
<dbReference type="InterPro" id="IPR023019">
    <property type="entry name" value="His_synth_HisIE"/>
</dbReference>
<dbReference type="HAMAP" id="MF_01021">
    <property type="entry name" value="HisI"/>
    <property type="match status" value="1"/>
</dbReference>
<dbReference type="GO" id="GO:0005737">
    <property type="term" value="C:cytoplasm"/>
    <property type="evidence" value="ECO:0007669"/>
    <property type="project" value="UniProtKB-SubCell"/>
</dbReference>
<feature type="domain" description="Phosphoribosyl-AMP cyclohydrolase" evidence="16">
    <location>
        <begin position="31"/>
        <end position="104"/>
    </location>
</feature>
<reference evidence="17" key="1">
    <citation type="submission" date="2020-07" db="EMBL/GenBank/DDBJ databases">
        <title>Huge and variable diversity of episymbiotic CPR bacteria and DPANN archaea in groundwater ecosystems.</title>
        <authorList>
            <person name="He C.Y."/>
            <person name="Keren R."/>
            <person name="Whittaker M."/>
            <person name="Farag I.F."/>
            <person name="Doudna J."/>
            <person name="Cate J.H.D."/>
            <person name="Banfield J.F."/>
        </authorList>
    </citation>
    <scope>NUCLEOTIDE SEQUENCE</scope>
    <source>
        <strain evidence="17">NC_groundwater_1370_Ag_S-0.2um_69_93</strain>
    </source>
</reference>
<evidence type="ECO:0000256" key="7">
    <source>
        <dbReference type="ARBA" id="ARBA00008299"/>
    </source>
</evidence>
<dbReference type="Pfam" id="PF01503">
    <property type="entry name" value="PRA-PH"/>
    <property type="match status" value="1"/>
</dbReference>
<dbReference type="InterPro" id="IPR008179">
    <property type="entry name" value="HisE"/>
</dbReference>
<dbReference type="EMBL" id="JACQRX010000346">
    <property type="protein sequence ID" value="MBI4252383.1"/>
    <property type="molecule type" value="Genomic_DNA"/>
</dbReference>
<dbReference type="GO" id="GO:0004636">
    <property type="term" value="F:phosphoribosyl-ATP diphosphatase activity"/>
    <property type="evidence" value="ECO:0007669"/>
    <property type="project" value="UniProtKB-UniRule"/>
</dbReference>
<dbReference type="PANTHER" id="PTHR42945">
    <property type="entry name" value="HISTIDINE BIOSYNTHESIS BIFUNCTIONAL PROTEIN"/>
    <property type="match status" value="1"/>
</dbReference>
<keyword evidence="14 15" id="KW-0511">Multifunctional enzyme</keyword>
<evidence type="ECO:0000256" key="10">
    <source>
        <dbReference type="ARBA" id="ARBA00022741"/>
    </source>
</evidence>
<comment type="pathway">
    <text evidence="4 15">Amino-acid biosynthesis; L-histidine biosynthesis; L-histidine from 5-phospho-alpha-D-ribose 1-diphosphate: step 3/9.</text>
</comment>
<dbReference type="SUPFAM" id="SSF141734">
    <property type="entry name" value="HisI-like"/>
    <property type="match status" value="1"/>
</dbReference>
<dbReference type="AlphaFoldDB" id="A0A933E9S2"/>
<dbReference type="Gene3D" id="1.10.287.1080">
    <property type="entry name" value="MazG-like"/>
    <property type="match status" value="1"/>
</dbReference>
<evidence type="ECO:0000256" key="15">
    <source>
        <dbReference type="HAMAP-Rule" id="MF_01019"/>
    </source>
</evidence>
<keyword evidence="8 15" id="KW-0963">Cytoplasm</keyword>
<dbReference type="PANTHER" id="PTHR42945:SF1">
    <property type="entry name" value="HISTIDINE BIOSYNTHESIS BIFUNCTIONAL PROTEIN HIS7"/>
    <property type="match status" value="1"/>
</dbReference>
<evidence type="ECO:0000256" key="1">
    <source>
        <dbReference type="ARBA" id="ARBA00000024"/>
    </source>
</evidence>
<evidence type="ECO:0000313" key="18">
    <source>
        <dbReference type="Proteomes" id="UP000752292"/>
    </source>
</evidence>
<dbReference type="Pfam" id="PF01502">
    <property type="entry name" value="PRA-CH"/>
    <property type="match status" value="1"/>
</dbReference>
<gene>
    <name evidence="15" type="primary">hisI</name>
    <name evidence="15" type="synonym">hisIE</name>
    <name evidence="17" type="ORF">HY618_07975</name>
</gene>
<dbReference type="GO" id="GO:0000105">
    <property type="term" value="P:L-histidine biosynthetic process"/>
    <property type="evidence" value="ECO:0007669"/>
    <property type="project" value="UniProtKB-UniRule"/>
</dbReference>
<comment type="subcellular location">
    <subcellularLocation>
        <location evidence="3 15">Cytoplasm</location>
    </subcellularLocation>
</comment>
<evidence type="ECO:0000256" key="9">
    <source>
        <dbReference type="ARBA" id="ARBA00022605"/>
    </source>
</evidence>
<keyword evidence="12 15" id="KW-0067">ATP-binding</keyword>
<evidence type="ECO:0000256" key="13">
    <source>
        <dbReference type="ARBA" id="ARBA00023102"/>
    </source>
</evidence>
<comment type="catalytic activity">
    <reaction evidence="1 15">
        <text>1-(5-phospho-beta-D-ribosyl)-5'-AMP + H2O = 1-(5-phospho-beta-D-ribosyl)-5-[(5-phospho-beta-D-ribosylamino)methylideneamino]imidazole-4-carboxamide</text>
        <dbReference type="Rhea" id="RHEA:20049"/>
        <dbReference type="ChEBI" id="CHEBI:15377"/>
        <dbReference type="ChEBI" id="CHEBI:58435"/>
        <dbReference type="ChEBI" id="CHEBI:59457"/>
        <dbReference type="EC" id="3.5.4.19"/>
    </reaction>
</comment>
<evidence type="ECO:0000256" key="4">
    <source>
        <dbReference type="ARBA" id="ARBA00005169"/>
    </source>
</evidence>
<dbReference type="NCBIfam" id="NF002747">
    <property type="entry name" value="PRK02759.1"/>
    <property type="match status" value="1"/>
</dbReference>
<evidence type="ECO:0000256" key="2">
    <source>
        <dbReference type="ARBA" id="ARBA00001460"/>
    </source>
</evidence>
<dbReference type="CDD" id="cd11534">
    <property type="entry name" value="NTP-PPase_HisIE_like"/>
    <property type="match status" value="1"/>
</dbReference>
<name>A0A933E9S2_UNCTE</name>
<evidence type="ECO:0000256" key="5">
    <source>
        <dbReference type="ARBA" id="ARBA00005204"/>
    </source>
</evidence>
<dbReference type="NCBIfam" id="NF000768">
    <property type="entry name" value="PRK00051.1"/>
    <property type="match status" value="1"/>
</dbReference>
<evidence type="ECO:0000256" key="11">
    <source>
        <dbReference type="ARBA" id="ARBA00022801"/>
    </source>
</evidence>
<organism evidence="17 18">
    <name type="scientific">Tectimicrobiota bacterium</name>
    <dbReference type="NCBI Taxonomy" id="2528274"/>
    <lineage>
        <taxon>Bacteria</taxon>
        <taxon>Pseudomonadati</taxon>
        <taxon>Nitrospinota/Tectimicrobiota group</taxon>
        <taxon>Candidatus Tectimicrobiota</taxon>
    </lineage>
</organism>
<dbReference type="InterPro" id="IPR026660">
    <property type="entry name" value="PRA-CH"/>
</dbReference>
<sequence length="222" mass="24553">MSDLPAVEVKWDERGLAPAVCQDAGTGQVLMLAWMNAEALRLTLEKGTVHFWSRSRQAIWHKGETSGNHLRLVSASLDCDGDALLFTVRPEGPACHTGRMSCFFNAVPEGRDEGTSELPFHPNLLEAIYRLILQRRDQADPEKSYVARLFRGGEDRILKKVAEEAGEVVLGVKNGHPEEITAEVADLWFHSLVALALKDVPPGRVFAELARRFGQGGRPESK</sequence>
<evidence type="ECO:0000256" key="12">
    <source>
        <dbReference type="ARBA" id="ARBA00022840"/>
    </source>
</evidence>
<evidence type="ECO:0000256" key="8">
    <source>
        <dbReference type="ARBA" id="ARBA00022490"/>
    </source>
</evidence>
<proteinExistence type="inferred from homology"/>
<dbReference type="SUPFAM" id="SSF101386">
    <property type="entry name" value="all-alpha NTP pyrophosphatases"/>
    <property type="match status" value="1"/>
</dbReference>
<dbReference type="HAMAP" id="MF_01019">
    <property type="entry name" value="HisIE"/>
    <property type="match status" value="1"/>
</dbReference>
<dbReference type="NCBIfam" id="TIGR03188">
    <property type="entry name" value="histidine_hisI"/>
    <property type="match status" value="1"/>
</dbReference>
<comment type="similarity">
    <text evidence="6 15">In the C-terminal section; belongs to the PRA-PH family.</text>
</comment>
<dbReference type="FunFam" id="3.10.20.810:FF:000001">
    <property type="entry name" value="Histidine biosynthesis bifunctional protein HisIE"/>
    <property type="match status" value="1"/>
</dbReference>
<comment type="pathway">
    <text evidence="5 15">Amino-acid biosynthesis; L-histidine biosynthesis; L-histidine from 5-phospho-alpha-D-ribose 1-diphosphate: step 2/9.</text>
</comment>
<evidence type="ECO:0000256" key="14">
    <source>
        <dbReference type="ARBA" id="ARBA00023268"/>
    </source>
</evidence>
<keyword evidence="13 15" id="KW-0368">Histidine biosynthesis</keyword>